<proteinExistence type="predicted"/>
<keyword evidence="1" id="KW-0472">Membrane</keyword>
<feature type="transmembrane region" description="Helical" evidence="1">
    <location>
        <begin position="42"/>
        <end position="64"/>
    </location>
</feature>
<dbReference type="AlphaFoldDB" id="A0AAU8JRS9"/>
<protein>
    <submittedName>
        <fullName evidence="2">Uncharacterized protein</fullName>
    </submittedName>
</protein>
<gene>
    <name evidence="2" type="ORF">ABWK59_08870</name>
</gene>
<dbReference type="RefSeq" id="WP_354639369.1">
    <property type="nucleotide sequence ID" value="NZ_CP159872.1"/>
</dbReference>
<keyword evidence="1" id="KW-0812">Transmembrane</keyword>
<name>A0AAU8JRS9_9ACTN</name>
<keyword evidence="1" id="KW-1133">Transmembrane helix</keyword>
<feature type="transmembrane region" description="Helical" evidence="1">
    <location>
        <begin position="7"/>
        <end position="30"/>
    </location>
</feature>
<evidence type="ECO:0000256" key="1">
    <source>
        <dbReference type="SAM" id="Phobius"/>
    </source>
</evidence>
<sequence>MPKSVKFAVGGVVFQAVMNALVGFLLMALASDEADHGGDGAGFLQFIGLLSVAISLLLAVCAALSGKRLGWVRTTVVVIEVVSIASSVFALFSGSIPSVLGILIAGAIIRAFVSAEGKAWFSA</sequence>
<feature type="transmembrane region" description="Helical" evidence="1">
    <location>
        <begin position="96"/>
        <end position="113"/>
    </location>
</feature>
<dbReference type="EMBL" id="CP159872">
    <property type="protein sequence ID" value="XCM79030.1"/>
    <property type="molecule type" value="Genomic_DNA"/>
</dbReference>
<accession>A0AAU8JRS9</accession>
<reference evidence="2" key="1">
    <citation type="submission" date="2024-06" db="EMBL/GenBank/DDBJ databases">
        <title>The genome sequences of Kitasatospora sp. strain HUAS MG31.</title>
        <authorList>
            <person name="Mo P."/>
        </authorList>
    </citation>
    <scope>NUCLEOTIDE SEQUENCE</scope>
    <source>
        <strain evidence="2">HUAS MG31</strain>
    </source>
</reference>
<organism evidence="2">
    <name type="scientific">Kitasatospora camelliae</name>
    <dbReference type="NCBI Taxonomy" id="3156397"/>
    <lineage>
        <taxon>Bacteria</taxon>
        <taxon>Bacillati</taxon>
        <taxon>Actinomycetota</taxon>
        <taxon>Actinomycetes</taxon>
        <taxon>Kitasatosporales</taxon>
        <taxon>Streptomycetaceae</taxon>
        <taxon>Kitasatospora</taxon>
    </lineage>
</organism>
<evidence type="ECO:0000313" key="2">
    <source>
        <dbReference type="EMBL" id="XCM79030.1"/>
    </source>
</evidence>
<dbReference type="KEGG" id="kcm:ABWK59_08870"/>